<feature type="non-terminal residue" evidence="1">
    <location>
        <position position="101"/>
    </location>
</feature>
<comment type="caution">
    <text evidence="1">The sequence shown here is derived from an EMBL/GenBank/DDBJ whole genome shotgun (WGS) entry which is preliminary data.</text>
</comment>
<name>A0AAV5WF54_9BILA</name>
<reference evidence="1" key="1">
    <citation type="submission" date="2023-10" db="EMBL/GenBank/DDBJ databases">
        <title>Genome assembly of Pristionchus species.</title>
        <authorList>
            <person name="Yoshida K."/>
            <person name="Sommer R.J."/>
        </authorList>
    </citation>
    <scope>NUCLEOTIDE SEQUENCE</scope>
    <source>
        <strain evidence="1">RS5133</strain>
    </source>
</reference>
<evidence type="ECO:0000313" key="2">
    <source>
        <dbReference type="Proteomes" id="UP001432322"/>
    </source>
</evidence>
<gene>
    <name evidence="1" type="ORF">PFISCL1PPCAC_20808</name>
</gene>
<sequence>DIDCCLARLFGQCQLDGKTGEELIKEAKLHNFDESDVNRMSRLINTMRTLTMTANEKKKAKVAKNKKADNKETKTYEILAVTLLFGDFKLIDTAAYRTPTL</sequence>
<feature type="non-terminal residue" evidence="1">
    <location>
        <position position="1"/>
    </location>
</feature>
<accession>A0AAV5WF54</accession>
<protein>
    <submittedName>
        <fullName evidence="1">Uncharacterized protein</fullName>
    </submittedName>
</protein>
<dbReference type="AlphaFoldDB" id="A0AAV5WF54"/>
<evidence type="ECO:0000313" key="1">
    <source>
        <dbReference type="EMBL" id="GMT29511.1"/>
    </source>
</evidence>
<keyword evidence="2" id="KW-1185">Reference proteome</keyword>
<dbReference type="EMBL" id="BTSY01000005">
    <property type="protein sequence ID" value="GMT29511.1"/>
    <property type="molecule type" value="Genomic_DNA"/>
</dbReference>
<organism evidence="1 2">
    <name type="scientific">Pristionchus fissidentatus</name>
    <dbReference type="NCBI Taxonomy" id="1538716"/>
    <lineage>
        <taxon>Eukaryota</taxon>
        <taxon>Metazoa</taxon>
        <taxon>Ecdysozoa</taxon>
        <taxon>Nematoda</taxon>
        <taxon>Chromadorea</taxon>
        <taxon>Rhabditida</taxon>
        <taxon>Rhabditina</taxon>
        <taxon>Diplogasteromorpha</taxon>
        <taxon>Diplogasteroidea</taxon>
        <taxon>Neodiplogasteridae</taxon>
        <taxon>Pristionchus</taxon>
    </lineage>
</organism>
<proteinExistence type="predicted"/>
<dbReference type="Proteomes" id="UP001432322">
    <property type="component" value="Unassembled WGS sequence"/>
</dbReference>